<evidence type="ECO:0000259" key="1">
    <source>
        <dbReference type="Pfam" id="PF12728"/>
    </source>
</evidence>
<dbReference type="EMBL" id="FOIN01000015">
    <property type="protein sequence ID" value="SET50717.1"/>
    <property type="molecule type" value="Genomic_DNA"/>
</dbReference>
<organism evidence="2 3">
    <name type="scientific">Thomasclavelia cocleata</name>
    <dbReference type="NCBI Taxonomy" id="69824"/>
    <lineage>
        <taxon>Bacteria</taxon>
        <taxon>Bacillati</taxon>
        <taxon>Bacillota</taxon>
        <taxon>Erysipelotrichia</taxon>
        <taxon>Erysipelotrichales</taxon>
        <taxon>Coprobacillaceae</taxon>
        <taxon>Thomasclavelia</taxon>
    </lineage>
</organism>
<proteinExistence type="predicted"/>
<dbReference type="InterPro" id="IPR041657">
    <property type="entry name" value="HTH_17"/>
</dbReference>
<dbReference type="Proteomes" id="UP000198558">
    <property type="component" value="Unassembled WGS sequence"/>
</dbReference>
<gene>
    <name evidence="2" type="ORF">SAMN04489758_11535</name>
</gene>
<protein>
    <submittedName>
        <fullName evidence="2">DNA binding domain-containing protein, excisionase family</fullName>
    </submittedName>
</protein>
<sequence length="73" mass="8298">MLTQDDVASLLNIHRTQVSILRQVGILKAIKTGRNYMFSQETIKDFQHDYAGYNVSNAENARQSYLAVNGNHE</sequence>
<dbReference type="Pfam" id="PF12728">
    <property type="entry name" value="HTH_17"/>
    <property type="match status" value="1"/>
</dbReference>
<feature type="domain" description="Helix-turn-helix" evidence="1">
    <location>
        <begin position="1"/>
        <end position="46"/>
    </location>
</feature>
<evidence type="ECO:0000313" key="3">
    <source>
        <dbReference type="Proteomes" id="UP000198558"/>
    </source>
</evidence>
<dbReference type="RefSeq" id="WP_278919920.1">
    <property type="nucleotide sequence ID" value="NZ_CAMJBU010000006.1"/>
</dbReference>
<accession>A0A1I0EYZ5</accession>
<dbReference type="AlphaFoldDB" id="A0A1I0EYZ5"/>
<evidence type="ECO:0000313" key="2">
    <source>
        <dbReference type="EMBL" id="SET50717.1"/>
    </source>
</evidence>
<keyword evidence="3" id="KW-1185">Reference proteome</keyword>
<reference evidence="3" key="1">
    <citation type="submission" date="2016-10" db="EMBL/GenBank/DDBJ databases">
        <authorList>
            <person name="Varghese N."/>
            <person name="Submissions S."/>
        </authorList>
    </citation>
    <scope>NUCLEOTIDE SEQUENCE [LARGE SCALE GENOMIC DNA]</scope>
    <source>
        <strain evidence="3">DSM 1551</strain>
    </source>
</reference>
<name>A0A1I0EYZ5_9FIRM</name>